<keyword evidence="7" id="KW-0732">Signal</keyword>
<evidence type="ECO:0000313" key="9">
    <source>
        <dbReference type="EMBL" id="VFK21941.1"/>
    </source>
</evidence>
<evidence type="ECO:0000256" key="1">
    <source>
        <dbReference type="ARBA" id="ARBA00010718"/>
    </source>
</evidence>
<keyword evidence="5" id="KW-0456">Lyase</keyword>
<sequence length="265" mass="29758">MKKRSSVIALAAVATFAFGSLSYAGSDHKHDGHKHDAAPTWHYEGPHGPEHWGDLDERYILCKKGKMESPIDIEAPIQTGAPSVEFQYYPSASIKVLNNGHTIKESYESADSRLIVDGKPYRLMQFHFHTPSEHTIEGKHSPMEVHLVHQNAADKELTVVGVMIEEGKENEAIGVIWEKVPEKVGEEVTNKANFNALSLLPKEKGFFHYSGSLTTPPCSEGVRWFVMKDPIQFSKEHIEKFEEIIGHSNRPVQARNGRSIYVSEK</sequence>
<name>A0A450WY47_9GAMM</name>
<dbReference type="InterPro" id="IPR041891">
    <property type="entry name" value="Alpha_CA_prokaryot-like"/>
</dbReference>
<evidence type="ECO:0000256" key="7">
    <source>
        <dbReference type="SAM" id="SignalP"/>
    </source>
</evidence>
<feature type="domain" description="Alpha-carbonic anhydrase" evidence="8">
    <location>
        <begin position="39"/>
        <end position="265"/>
    </location>
</feature>
<keyword evidence="3" id="KW-0479">Metal-binding</keyword>
<dbReference type="Gene3D" id="3.10.200.10">
    <property type="entry name" value="Alpha carbonic anhydrase"/>
    <property type="match status" value="1"/>
</dbReference>
<evidence type="ECO:0000256" key="4">
    <source>
        <dbReference type="ARBA" id="ARBA00022833"/>
    </source>
</evidence>
<dbReference type="EC" id="4.2.1.1" evidence="2"/>
<dbReference type="PANTHER" id="PTHR18952">
    <property type="entry name" value="CARBONIC ANHYDRASE"/>
    <property type="match status" value="1"/>
</dbReference>
<feature type="chain" id="PRO_5019578293" description="carbonic anhydrase" evidence="7">
    <location>
        <begin position="25"/>
        <end position="265"/>
    </location>
</feature>
<evidence type="ECO:0000256" key="3">
    <source>
        <dbReference type="ARBA" id="ARBA00022723"/>
    </source>
</evidence>
<dbReference type="SUPFAM" id="SSF51069">
    <property type="entry name" value="Carbonic anhydrase"/>
    <property type="match status" value="1"/>
</dbReference>
<dbReference type="InterPro" id="IPR023561">
    <property type="entry name" value="Carbonic_anhydrase_a-class"/>
</dbReference>
<comment type="similarity">
    <text evidence="1">Belongs to the alpha-carbonic anhydrase family.</text>
</comment>
<dbReference type="PANTHER" id="PTHR18952:SF265">
    <property type="entry name" value="CARBONIC ANHYDRASE"/>
    <property type="match status" value="1"/>
</dbReference>
<evidence type="ECO:0000256" key="5">
    <source>
        <dbReference type="ARBA" id="ARBA00023239"/>
    </source>
</evidence>
<reference evidence="9" key="1">
    <citation type="submission" date="2019-02" db="EMBL/GenBank/DDBJ databases">
        <authorList>
            <person name="Gruber-Vodicka R. H."/>
            <person name="Seah K. B. B."/>
        </authorList>
    </citation>
    <scope>NUCLEOTIDE SEQUENCE</scope>
    <source>
        <strain evidence="9">BECK_S313</strain>
    </source>
</reference>
<dbReference type="InterPro" id="IPR036398">
    <property type="entry name" value="CA_dom_sf"/>
</dbReference>
<feature type="signal peptide" evidence="7">
    <location>
        <begin position="1"/>
        <end position="24"/>
    </location>
</feature>
<dbReference type="PROSITE" id="PS51144">
    <property type="entry name" value="ALPHA_CA_2"/>
    <property type="match status" value="1"/>
</dbReference>
<dbReference type="CDD" id="cd03124">
    <property type="entry name" value="alpha_CA_prokaryotic_like"/>
    <property type="match status" value="1"/>
</dbReference>
<accession>A0A450WY47</accession>
<dbReference type="GO" id="GO:0008270">
    <property type="term" value="F:zinc ion binding"/>
    <property type="evidence" value="ECO:0007669"/>
    <property type="project" value="InterPro"/>
</dbReference>
<evidence type="ECO:0000256" key="6">
    <source>
        <dbReference type="ARBA" id="ARBA00048348"/>
    </source>
</evidence>
<evidence type="ECO:0000256" key="2">
    <source>
        <dbReference type="ARBA" id="ARBA00012925"/>
    </source>
</evidence>
<organism evidence="9">
    <name type="scientific">Candidatus Kentrum sp. LPFa</name>
    <dbReference type="NCBI Taxonomy" id="2126335"/>
    <lineage>
        <taxon>Bacteria</taxon>
        <taxon>Pseudomonadati</taxon>
        <taxon>Pseudomonadota</taxon>
        <taxon>Gammaproteobacteria</taxon>
        <taxon>Candidatus Kentrum</taxon>
    </lineage>
</organism>
<gene>
    <name evidence="9" type="ORF">BECKLPF1236B_GA0070989_12852</name>
</gene>
<evidence type="ECO:0000259" key="8">
    <source>
        <dbReference type="PROSITE" id="PS51144"/>
    </source>
</evidence>
<keyword evidence="4" id="KW-0862">Zinc</keyword>
<dbReference type="Pfam" id="PF00194">
    <property type="entry name" value="Carb_anhydrase"/>
    <property type="match status" value="1"/>
</dbReference>
<comment type="catalytic activity">
    <reaction evidence="6">
        <text>hydrogencarbonate + H(+) = CO2 + H2O</text>
        <dbReference type="Rhea" id="RHEA:10748"/>
        <dbReference type="ChEBI" id="CHEBI:15377"/>
        <dbReference type="ChEBI" id="CHEBI:15378"/>
        <dbReference type="ChEBI" id="CHEBI:16526"/>
        <dbReference type="ChEBI" id="CHEBI:17544"/>
        <dbReference type="EC" id="4.2.1.1"/>
    </reaction>
</comment>
<proteinExistence type="inferred from homology"/>
<dbReference type="GO" id="GO:0004089">
    <property type="term" value="F:carbonate dehydratase activity"/>
    <property type="evidence" value="ECO:0007669"/>
    <property type="project" value="UniProtKB-EC"/>
</dbReference>
<dbReference type="AlphaFoldDB" id="A0A450WY47"/>
<protein>
    <recommendedName>
        <fullName evidence="2">carbonic anhydrase</fullName>
        <ecNumber evidence="2">4.2.1.1</ecNumber>
    </recommendedName>
</protein>
<dbReference type="EMBL" id="CAADFK010000285">
    <property type="protein sequence ID" value="VFK21941.1"/>
    <property type="molecule type" value="Genomic_DNA"/>
</dbReference>
<dbReference type="SMART" id="SM01057">
    <property type="entry name" value="Carb_anhydrase"/>
    <property type="match status" value="1"/>
</dbReference>
<dbReference type="InterPro" id="IPR001148">
    <property type="entry name" value="CA_dom"/>
</dbReference>